<feature type="region of interest" description="Disordered" evidence="5">
    <location>
        <begin position="382"/>
        <end position="464"/>
    </location>
</feature>
<evidence type="ECO:0000256" key="2">
    <source>
        <dbReference type="ARBA" id="ARBA00022771"/>
    </source>
</evidence>
<feature type="region of interest" description="Disordered" evidence="5">
    <location>
        <begin position="134"/>
        <end position="156"/>
    </location>
</feature>
<name>A0A8H3F917_9LECA</name>
<dbReference type="Gene3D" id="3.30.160.60">
    <property type="entry name" value="Classic Zinc Finger"/>
    <property type="match status" value="2"/>
</dbReference>
<dbReference type="GO" id="GO:0008270">
    <property type="term" value="F:zinc ion binding"/>
    <property type="evidence" value="ECO:0007669"/>
    <property type="project" value="UniProtKB-KW"/>
</dbReference>
<evidence type="ECO:0000256" key="4">
    <source>
        <dbReference type="PROSITE-ProRule" id="PRU00042"/>
    </source>
</evidence>
<dbReference type="PROSITE" id="PS00028">
    <property type="entry name" value="ZINC_FINGER_C2H2_1"/>
    <property type="match status" value="1"/>
</dbReference>
<reference evidence="7" key="1">
    <citation type="submission" date="2021-03" db="EMBL/GenBank/DDBJ databases">
        <authorList>
            <person name="Tagirdzhanova G."/>
        </authorList>
    </citation>
    <scope>NUCLEOTIDE SEQUENCE</scope>
</reference>
<evidence type="ECO:0000313" key="8">
    <source>
        <dbReference type="Proteomes" id="UP000664169"/>
    </source>
</evidence>
<dbReference type="PROSITE" id="PS50157">
    <property type="entry name" value="ZINC_FINGER_C2H2_2"/>
    <property type="match status" value="1"/>
</dbReference>
<dbReference type="PANTHER" id="PTHR23235:SF120">
    <property type="entry name" value="KRUPPEL-LIKE FACTOR 15"/>
    <property type="match status" value="1"/>
</dbReference>
<dbReference type="GO" id="GO:0000981">
    <property type="term" value="F:DNA-binding transcription factor activity, RNA polymerase II-specific"/>
    <property type="evidence" value="ECO:0007669"/>
    <property type="project" value="TreeGrafter"/>
</dbReference>
<feature type="compositionally biased region" description="Polar residues" evidence="5">
    <location>
        <begin position="421"/>
        <end position="434"/>
    </location>
</feature>
<sequence length="623" mass="68291">MVSTNQGPVYQQQKMREAQRHGLSRPGHIDRGLGNIMEDSSMINNTNANFVSLNEADDTFAACFGSIIDAHRTQSPERSQSRPYTPNNITMNGLPSPYSNISQDINFTQSSPIRHGSIDLGLQNVPMMSRTGSFQGHVPMKRSQSQNSAPPSTTNANTFRVPVFAPTPVLPLDFTNMVNLDFGLQGYQTGYESSNYSPAQTSPAGSSMRGTPDLPPAALFGELTGSVPQLTASEAGSVPPSPTKSRSSSPRKKAAPLPEEMLVEETGITAEQVDAFIQGPDPKTNKFSCLFEGCTMKPFGRKENIRAHVQTHLGDRKYVCTVCNNRFVRPNDLKRHAIIHQEVKEYVCKCGSAFGRQDALRRHRIRKPFCMDGDPTLELLRREEKKRGRPRKIAPIETNERRERKENIRKQVMEQKRKGSLSRSVTSTGKSVRSCSPEDLQHKDCDSPTNMSFTPPMSSANSPHSTTVDYVYPVLESSVARLSLSPPPTRGSMSDSLSQEFGVGHDSPFGADHFSSEPFPGPASPPHSSSSPYGTPPELELSSSPAASKFTIDFSDPEFAPSTATSVHDFAALTTATSFSDEFLSESVLMNDILKDCAHAASQEGLKAEGMEDLERYLMLDSM</sequence>
<keyword evidence="8" id="KW-1185">Reference proteome</keyword>
<gene>
    <name evidence="7" type="ORF">GOMPHAMPRED_001365</name>
</gene>
<evidence type="ECO:0000259" key="6">
    <source>
        <dbReference type="PROSITE" id="PS50157"/>
    </source>
</evidence>
<dbReference type="PANTHER" id="PTHR23235">
    <property type="entry name" value="KRUEPPEL-LIKE TRANSCRIPTION FACTOR"/>
    <property type="match status" value="1"/>
</dbReference>
<feature type="region of interest" description="Disordered" evidence="5">
    <location>
        <begin position="72"/>
        <end position="93"/>
    </location>
</feature>
<keyword evidence="3" id="KW-0862">Zinc</keyword>
<feature type="compositionally biased region" description="Polar residues" evidence="5">
    <location>
        <begin position="1"/>
        <end position="13"/>
    </location>
</feature>
<keyword evidence="2 4" id="KW-0863">Zinc-finger</keyword>
<dbReference type="AlphaFoldDB" id="A0A8H3F917"/>
<dbReference type="OrthoDB" id="8117402at2759"/>
<feature type="compositionally biased region" description="Basic and acidic residues" evidence="5">
    <location>
        <begin position="398"/>
        <end position="417"/>
    </location>
</feature>
<feature type="compositionally biased region" description="Polar residues" evidence="5">
    <location>
        <begin position="76"/>
        <end position="93"/>
    </location>
</feature>
<feature type="compositionally biased region" description="Polar residues" evidence="5">
    <location>
        <begin position="447"/>
        <end position="464"/>
    </location>
</feature>
<dbReference type="GO" id="GO:0000978">
    <property type="term" value="F:RNA polymerase II cis-regulatory region sequence-specific DNA binding"/>
    <property type="evidence" value="ECO:0007669"/>
    <property type="project" value="TreeGrafter"/>
</dbReference>
<dbReference type="SUPFAM" id="SSF57667">
    <property type="entry name" value="beta-beta-alpha zinc fingers"/>
    <property type="match status" value="1"/>
</dbReference>
<feature type="region of interest" description="Disordered" evidence="5">
    <location>
        <begin position="193"/>
        <end position="257"/>
    </location>
</feature>
<dbReference type="InterPro" id="IPR013087">
    <property type="entry name" value="Znf_C2H2_type"/>
</dbReference>
<accession>A0A8H3F917</accession>
<keyword evidence="1" id="KW-0479">Metal-binding</keyword>
<dbReference type="Pfam" id="PF00096">
    <property type="entry name" value="zf-C2H2"/>
    <property type="match status" value="1"/>
</dbReference>
<dbReference type="SMART" id="SM00355">
    <property type="entry name" value="ZnF_C2H2"/>
    <property type="match status" value="2"/>
</dbReference>
<evidence type="ECO:0000313" key="7">
    <source>
        <dbReference type="EMBL" id="CAF9917743.1"/>
    </source>
</evidence>
<feature type="compositionally biased region" description="Low complexity" evidence="5">
    <location>
        <begin position="526"/>
        <end position="537"/>
    </location>
</feature>
<protein>
    <recommendedName>
        <fullName evidence="6">C2H2-type domain-containing protein</fullName>
    </recommendedName>
</protein>
<feature type="compositionally biased region" description="Polar residues" evidence="5">
    <location>
        <begin position="193"/>
        <end position="209"/>
    </location>
</feature>
<feature type="region of interest" description="Disordered" evidence="5">
    <location>
        <begin position="483"/>
        <end position="543"/>
    </location>
</feature>
<feature type="compositionally biased region" description="Polar residues" evidence="5">
    <location>
        <begin position="142"/>
        <end position="156"/>
    </location>
</feature>
<comment type="caution">
    <text evidence="7">The sequence shown here is derived from an EMBL/GenBank/DDBJ whole genome shotgun (WGS) entry which is preliminary data.</text>
</comment>
<feature type="domain" description="C2H2-type" evidence="6">
    <location>
        <begin position="318"/>
        <end position="345"/>
    </location>
</feature>
<dbReference type="Proteomes" id="UP000664169">
    <property type="component" value="Unassembled WGS sequence"/>
</dbReference>
<organism evidence="7 8">
    <name type="scientific">Gomphillus americanus</name>
    <dbReference type="NCBI Taxonomy" id="1940652"/>
    <lineage>
        <taxon>Eukaryota</taxon>
        <taxon>Fungi</taxon>
        <taxon>Dikarya</taxon>
        <taxon>Ascomycota</taxon>
        <taxon>Pezizomycotina</taxon>
        <taxon>Lecanoromycetes</taxon>
        <taxon>OSLEUM clade</taxon>
        <taxon>Ostropomycetidae</taxon>
        <taxon>Ostropales</taxon>
        <taxon>Graphidaceae</taxon>
        <taxon>Gomphilloideae</taxon>
        <taxon>Gomphillus</taxon>
    </lineage>
</organism>
<evidence type="ECO:0000256" key="5">
    <source>
        <dbReference type="SAM" id="MobiDB-lite"/>
    </source>
</evidence>
<dbReference type="EMBL" id="CAJPDQ010000012">
    <property type="protein sequence ID" value="CAF9917743.1"/>
    <property type="molecule type" value="Genomic_DNA"/>
</dbReference>
<proteinExistence type="predicted"/>
<feature type="region of interest" description="Disordered" evidence="5">
    <location>
        <begin position="1"/>
        <end position="27"/>
    </location>
</feature>
<evidence type="ECO:0000256" key="3">
    <source>
        <dbReference type="ARBA" id="ARBA00022833"/>
    </source>
</evidence>
<dbReference type="InterPro" id="IPR036236">
    <property type="entry name" value="Znf_C2H2_sf"/>
</dbReference>
<evidence type="ECO:0000256" key="1">
    <source>
        <dbReference type="ARBA" id="ARBA00022723"/>
    </source>
</evidence>